<dbReference type="InterPro" id="IPR003615">
    <property type="entry name" value="HNH_nuc"/>
</dbReference>
<dbReference type="Pfam" id="PF01844">
    <property type="entry name" value="HNH"/>
    <property type="match status" value="1"/>
</dbReference>
<evidence type="ECO:0000313" key="3">
    <source>
        <dbReference type="Proteomes" id="UP000564496"/>
    </source>
</evidence>
<protein>
    <recommendedName>
        <fullName evidence="1">HNH nuclease domain-containing protein</fullName>
    </recommendedName>
</protein>
<reference evidence="2 3" key="1">
    <citation type="submission" date="2020-07" db="EMBL/GenBank/DDBJ databases">
        <title>Sequencing the genomes of 1000 actinobacteria strains.</title>
        <authorList>
            <person name="Klenk H.-P."/>
        </authorList>
    </citation>
    <scope>NUCLEOTIDE SEQUENCE [LARGE SCALE GENOMIC DNA]</scope>
    <source>
        <strain evidence="2 3">DSM 26487</strain>
    </source>
</reference>
<accession>A0A7Z0DMR2</accession>
<dbReference type="EMBL" id="JACBZR010000001">
    <property type="protein sequence ID" value="NYI78491.1"/>
    <property type="molecule type" value="Genomic_DNA"/>
</dbReference>
<feature type="domain" description="HNH nuclease" evidence="1">
    <location>
        <begin position="345"/>
        <end position="397"/>
    </location>
</feature>
<gene>
    <name evidence="2" type="ORF">BJ988_003139</name>
</gene>
<dbReference type="Proteomes" id="UP000564496">
    <property type="component" value="Unassembled WGS sequence"/>
</dbReference>
<dbReference type="GO" id="GO:0003676">
    <property type="term" value="F:nucleic acid binding"/>
    <property type="evidence" value="ECO:0007669"/>
    <property type="project" value="InterPro"/>
</dbReference>
<evidence type="ECO:0000313" key="2">
    <source>
        <dbReference type="EMBL" id="NYI78491.1"/>
    </source>
</evidence>
<dbReference type="GO" id="GO:0008270">
    <property type="term" value="F:zinc ion binding"/>
    <property type="evidence" value="ECO:0007669"/>
    <property type="project" value="InterPro"/>
</dbReference>
<dbReference type="CDD" id="cd00085">
    <property type="entry name" value="HNHc"/>
    <property type="match status" value="1"/>
</dbReference>
<dbReference type="AlphaFoldDB" id="A0A7Z0DMR2"/>
<dbReference type="SMART" id="SM00507">
    <property type="entry name" value="HNHc"/>
    <property type="match status" value="1"/>
</dbReference>
<organism evidence="2 3">
    <name type="scientific">Nocardioides panzhihuensis</name>
    <dbReference type="NCBI Taxonomy" id="860243"/>
    <lineage>
        <taxon>Bacteria</taxon>
        <taxon>Bacillati</taxon>
        <taxon>Actinomycetota</taxon>
        <taxon>Actinomycetes</taxon>
        <taxon>Propionibacteriales</taxon>
        <taxon>Nocardioidaceae</taxon>
        <taxon>Nocardioides</taxon>
    </lineage>
</organism>
<dbReference type="GO" id="GO:0004519">
    <property type="term" value="F:endonuclease activity"/>
    <property type="evidence" value="ECO:0007669"/>
    <property type="project" value="InterPro"/>
</dbReference>
<dbReference type="Gene3D" id="1.10.30.50">
    <property type="match status" value="1"/>
</dbReference>
<dbReference type="RefSeq" id="WP_179658806.1">
    <property type="nucleotide sequence ID" value="NZ_JACBZR010000001.1"/>
</dbReference>
<evidence type="ECO:0000259" key="1">
    <source>
        <dbReference type="SMART" id="SM00507"/>
    </source>
</evidence>
<comment type="caution">
    <text evidence="2">The sequence shown here is derived from an EMBL/GenBank/DDBJ whole genome shotgun (WGS) entry which is preliminary data.</text>
</comment>
<dbReference type="InterPro" id="IPR002711">
    <property type="entry name" value="HNH"/>
</dbReference>
<keyword evidence="3" id="KW-1185">Reference proteome</keyword>
<sequence length="452" mass="48588">MNISFDPETSPGLLATVRASRAVEDQAARDTLIAAAKYAAANVVETVGEAAILEVETYGDRAVLLTGAGAPLISEAAVIEFAAVLGYSTYTGRKYLADAVELAWRLPRTWARILDGSLTTWRARRVADVTRHLDPEVAAWVDTHVAAHAHKIGLTQLERTAKEAAALFEPDLAAAIAEEAVDHRRCDIDTDPSLFLPPVGAEQGQAAGATAQVTATLDAADALDLEAAVSAIAHGLLDHDATDLPLDARRAAALGVLARAYNTGTLDTERAGVPPGKGRVIDLKIHTDTRDLATTGLIRIGNTRGLATIEQLDRWATMPGVTIKPMTVIDLNEEITTDAYTPTRQLRTQIQLIDQTCAFPNCNVKAENCDLDHRIPFDQGGKTTTSNLTCLCRHHHRAKTHLGWTYQRLAPGHYRWRSPHGYEFLTSPDGTVAITPEAAPAVVDDVSQDDAA</sequence>
<name>A0A7Z0DMR2_9ACTN</name>
<proteinExistence type="predicted"/>